<feature type="domain" description="AB hydrolase-1" evidence="1">
    <location>
        <begin position="4"/>
        <end position="229"/>
    </location>
</feature>
<dbReference type="Proteomes" id="UP000639973">
    <property type="component" value="Unassembled WGS sequence"/>
</dbReference>
<evidence type="ECO:0000313" key="3">
    <source>
        <dbReference type="Proteomes" id="UP000639973"/>
    </source>
</evidence>
<keyword evidence="3" id="KW-1185">Reference proteome</keyword>
<accession>A0ABQ2GDY3</accession>
<organism evidence="2 3">
    <name type="scientific">Deinococcus aerolatus</name>
    <dbReference type="NCBI Taxonomy" id="522487"/>
    <lineage>
        <taxon>Bacteria</taxon>
        <taxon>Thermotogati</taxon>
        <taxon>Deinococcota</taxon>
        <taxon>Deinococci</taxon>
        <taxon>Deinococcales</taxon>
        <taxon>Deinococcaceae</taxon>
        <taxon>Deinococcus</taxon>
    </lineage>
</organism>
<dbReference type="Gene3D" id="3.40.50.1820">
    <property type="entry name" value="alpha/beta hydrolase"/>
    <property type="match status" value="1"/>
</dbReference>
<proteinExistence type="predicted"/>
<dbReference type="EMBL" id="BMOL01000014">
    <property type="protein sequence ID" value="GGL88426.1"/>
    <property type="molecule type" value="Genomic_DNA"/>
</dbReference>
<dbReference type="PANTHER" id="PTHR37017:SF11">
    <property type="entry name" value="ESTERASE_LIPASE_THIOESTERASE DOMAIN-CONTAINING PROTEIN"/>
    <property type="match status" value="1"/>
</dbReference>
<dbReference type="InterPro" id="IPR000073">
    <property type="entry name" value="AB_hydrolase_1"/>
</dbReference>
<name>A0ABQ2GDY3_9DEIO</name>
<dbReference type="RefSeq" id="WP_188973026.1">
    <property type="nucleotide sequence ID" value="NZ_BMOL01000014.1"/>
</dbReference>
<dbReference type="PANTHER" id="PTHR37017">
    <property type="entry name" value="AB HYDROLASE-1 DOMAIN-CONTAINING PROTEIN-RELATED"/>
    <property type="match status" value="1"/>
</dbReference>
<dbReference type="SUPFAM" id="SSF53474">
    <property type="entry name" value="alpha/beta-Hydrolases"/>
    <property type="match status" value="1"/>
</dbReference>
<gene>
    <name evidence="2" type="ORF">GCM10010840_28070</name>
</gene>
<comment type="caution">
    <text evidence="2">The sequence shown here is derived from an EMBL/GenBank/DDBJ whole genome shotgun (WGS) entry which is preliminary data.</text>
</comment>
<reference evidence="3" key="1">
    <citation type="journal article" date="2019" name="Int. J. Syst. Evol. Microbiol.">
        <title>The Global Catalogue of Microorganisms (GCM) 10K type strain sequencing project: providing services to taxonomists for standard genome sequencing and annotation.</title>
        <authorList>
            <consortium name="The Broad Institute Genomics Platform"/>
            <consortium name="The Broad Institute Genome Sequencing Center for Infectious Disease"/>
            <person name="Wu L."/>
            <person name="Ma J."/>
        </authorList>
    </citation>
    <scope>NUCLEOTIDE SEQUENCE [LARGE SCALE GENOMIC DNA]</scope>
    <source>
        <strain evidence="3">JCM 15442</strain>
    </source>
</reference>
<evidence type="ECO:0000313" key="2">
    <source>
        <dbReference type="EMBL" id="GGL88426.1"/>
    </source>
</evidence>
<dbReference type="InterPro" id="IPR052897">
    <property type="entry name" value="Sec-Metab_Biosynth_Hydrolase"/>
</dbReference>
<sequence length="236" mass="25819">MATFVLVHGGWSGGWVWRAVSKELRCHGHDVYTPTLTGYGERSHLLSPAVSLATFLDDVLNVIRFEDLLDVILVAHSLNGPLAQGLASFQPSVFAQLVLLDAFFVRPGDRTVDAFEPAFASTIQAWVDAAGQGWFVPQLQPDQDSIDATEGRGRHTAMPWNPYLEPVAVRAKLTTVLPCTFILCTEKPASPTDTAILASAQRAREDSWTLIELRSGHVPMWTAPTELARLLADLTS</sequence>
<protein>
    <submittedName>
        <fullName evidence="2">Esterase</fullName>
    </submittedName>
</protein>
<dbReference type="Pfam" id="PF12697">
    <property type="entry name" value="Abhydrolase_6"/>
    <property type="match status" value="1"/>
</dbReference>
<evidence type="ECO:0000259" key="1">
    <source>
        <dbReference type="Pfam" id="PF12697"/>
    </source>
</evidence>
<dbReference type="InterPro" id="IPR029058">
    <property type="entry name" value="AB_hydrolase_fold"/>
</dbReference>